<feature type="signal peptide" evidence="8">
    <location>
        <begin position="1"/>
        <end position="22"/>
    </location>
</feature>
<dbReference type="Proteomes" id="UP000018468">
    <property type="component" value="Linkage group LG19"/>
</dbReference>
<dbReference type="AlphaFoldDB" id="W5M899"/>
<evidence type="ECO:0000256" key="3">
    <source>
        <dbReference type="ARBA" id="ARBA00022980"/>
    </source>
</evidence>
<sequence length="138" mass="15652">IMSASLLLSLTRLRLFATSTYGRTGVDDVFGRIQACGYAKKPAAKGKGKGMVKDAPKGPEVCKDPVKLTSHAMGVNIYKQGQDTPLQPPHQYPDWLFQIDLGPPKKLQDLDPESREYWKLLRKENMWRFNRLHKGKKL</sequence>
<dbReference type="GO" id="GO:0005762">
    <property type="term" value="C:mitochondrial large ribosomal subunit"/>
    <property type="evidence" value="ECO:0000318"/>
    <property type="project" value="GO_Central"/>
</dbReference>
<keyword evidence="3" id="KW-0689">Ribosomal protein</keyword>
<dbReference type="EMBL" id="AHAT01011162">
    <property type="status" value="NOT_ANNOTATED_CDS"/>
    <property type="molecule type" value="Genomic_DNA"/>
</dbReference>
<dbReference type="PANTHER" id="PTHR28595:SF1">
    <property type="entry name" value="LARGE RIBOSOMAL SUBUNIT PROTEIN ML54"/>
    <property type="match status" value="1"/>
</dbReference>
<evidence type="ECO:0000256" key="8">
    <source>
        <dbReference type="SAM" id="SignalP"/>
    </source>
</evidence>
<organism evidence="9 10">
    <name type="scientific">Lepisosteus oculatus</name>
    <name type="common">Spotted gar</name>
    <dbReference type="NCBI Taxonomy" id="7918"/>
    <lineage>
        <taxon>Eukaryota</taxon>
        <taxon>Metazoa</taxon>
        <taxon>Chordata</taxon>
        <taxon>Craniata</taxon>
        <taxon>Vertebrata</taxon>
        <taxon>Euteleostomi</taxon>
        <taxon>Actinopterygii</taxon>
        <taxon>Neopterygii</taxon>
        <taxon>Holostei</taxon>
        <taxon>Semionotiformes</taxon>
        <taxon>Lepisosteidae</taxon>
        <taxon>Lepisosteus</taxon>
    </lineage>
</organism>
<reference evidence="9" key="2">
    <citation type="submission" date="2025-08" db="UniProtKB">
        <authorList>
            <consortium name="Ensembl"/>
        </authorList>
    </citation>
    <scope>IDENTIFICATION</scope>
</reference>
<evidence type="ECO:0000256" key="7">
    <source>
        <dbReference type="ARBA" id="ARBA00035179"/>
    </source>
</evidence>
<dbReference type="PANTHER" id="PTHR28595">
    <property type="entry name" value="39S RIBOSOMAL PROTEIN L54, MITOCHONDRIAL"/>
    <property type="match status" value="1"/>
</dbReference>
<proteinExistence type="inferred from homology"/>
<dbReference type="InterPro" id="IPR013870">
    <property type="entry name" value="Ribosomal_mL54"/>
</dbReference>
<evidence type="ECO:0000256" key="6">
    <source>
        <dbReference type="ARBA" id="ARBA00033752"/>
    </source>
</evidence>
<dbReference type="Pfam" id="PF08561">
    <property type="entry name" value="Ribosomal_L37"/>
    <property type="match status" value="1"/>
</dbReference>
<evidence type="ECO:0000313" key="10">
    <source>
        <dbReference type="Proteomes" id="UP000018468"/>
    </source>
</evidence>
<reference evidence="9" key="3">
    <citation type="submission" date="2025-09" db="UniProtKB">
        <authorList>
            <consortium name="Ensembl"/>
        </authorList>
    </citation>
    <scope>IDENTIFICATION</scope>
</reference>
<accession>W5M899</accession>
<keyword evidence="2" id="KW-0809">Transit peptide</keyword>
<dbReference type="OMA" id="WLFEMNV"/>
<evidence type="ECO:0000256" key="5">
    <source>
        <dbReference type="ARBA" id="ARBA00023274"/>
    </source>
</evidence>
<dbReference type="GO" id="GO:0003735">
    <property type="term" value="F:structural constituent of ribosome"/>
    <property type="evidence" value="ECO:0000318"/>
    <property type="project" value="GO_Central"/>
</dbReference>
<feature type="chain" id="PRO_5004867450" description="Large ribosomal subunit protein mL54" evidence="8">
    <location>
        <begin position="23"/>
        <end position="138"/>
    </location>
</feature>
<protein>
    <recommendedName>
        <fullName evidence="7">Large ribosomal subunit protein mL54</fullName>
    </recommendedName>
</protein>
<evidence type="ECO:0000256" key="1">
    <source>
        <dbReference type="ARBA" id="ARBA00004173"/>
    </source>
</evidence>
<name>W5M899_LEPOC</name>
<keyword evidence="5" id="KW-0687">Ribonucleoprotein</keyword>
<dbReference type="STRING" id="7918.ENSLOCP00000004607"/>
<keyword evidence="10" id="KW-1185">Reference proteome</keyword>
<evidence type="ECO:0000256" key="4">
    <source>
        <dbReference type="ARBA" id="ARBA00023128"/>
    </source>
</evidence>
<keyword evidence="4" id="KW-0496">Mitochondrion</keyword>
<dbReference type="eggNOG" id="KOG3435">
    <property type="taxonomic scope" value="Eukaryota"/>
</dbReference>
<dbReference type="GeneTree" id="ENSGT00390000001201"/>
<evidence type="ECO:0000256" key="2">
    <source>
        <dbReference type="ARBA" id="ARBA00022946"/>
    </source>
</evidence>
<dbReference type="FunCoup" id="W5M899">
    <property type="interactions" value="568"/>
</dbReference>
<dbReference type="InParanoid" id="W5M899"/>
<comment type="similarity">
    <text evidence="6">Belongs to the mitochondrion-specific ribosomal protein mL54 family.</text>
</comment>
<evidence type="ECO:0000313" key="9">
    <source>
        <dbReference type="Ensembl" id="ENSLOCP00000004607.1"/>
    </source>
</evidence>
<keyword evidence="8" id="KW-0732">Signal</keyword>
<reference evidence="10" key="1">
    <citation type="submission" date="2011-12" db="EMBL/GenBank/DDBJ databases">
        <title>The Draft Genome of Lepisosteus oculatus.</title>
        <authorList>
            <consortium name="The Broad Institute Genome Assembly &amp; Analysis Group"/>
            <consortium name="Computational R&amp;D Group"/>
            <consortium name="and Sequencing Platform"/>
            <person name="Di Palma F."/>
            <person name="Alfoldi J."/>
            <person name="Johnson J."/>
            <person name="Berlin A."/>
            <person name="Gnerre S."/>
            <person name="Jaffe D."/>
            <person name="MacCallum I."/>
            <person name="Young S."/>
            <person name="Walker B.J."/>
            <person name="Lander E.S."/>
            <person name="Lindblad-Toh K."/>
        </authorList>
    </citation>
    <scope>NUCLEOTIDE SEQUENCE [LARGE SCALE GENOMIC DNA]</scope>
</reference>
<comment type="subcellular location">
    <subcellularLocation>
        <location evidence="1">Mitochondrion</location>
    </subcellularLocation>
</comment>
<dbReference type="HOGENOM" id="CLU_143073_1_0_1"/>
<dbReference type="Ensembl" id="ENSLOCT00000004615.1">
    <property type="protein sequence ID" value="ENSLOCP00000004607.1"/>
    <property type="gene ID" value="ENSLOCG00000003860.1"/>
</dbReference>
<dbReference type="Bgee" id="ENSLOCG00000003860">
    <property type="expression patterns" value="Expressed in heart and 13 other cell types or tissues"/>
</dbReference>